<comment type="similarity">
    <text evidence="2">Belongs to the MscS (TC 1.A.23) family.</text>
</comment>
<feature type="domain" description="Mechanosensitive ion channel MscS" evidence="9">
    <location>
        <begin position="500"/>
        <end position="567"/>
    </location>
</feature>
<feature type="signal peptide" evidence="8">
    <location>
        <begin position="1"/>
        <end position="21"/>
    </location>
</feature>
<dbReference type="SUPFAM" id="SSF82689">
    <property type="entry name" value="Mechanosensitive channel protein MscS (YggB), C-terminal domain"/>
    <property type="match status" value="1"/>
</dbReference>
<evidence type="ECO:0000256" key="6">
    <source>
        <dbReference type="ARBA" id="ARBA00023136"/>
    </source>
</evidence>
<dbReference type="PANTHER" id="PTHR43634">
    <property type="entry name" value="OW CONDUCTANCE MECHANOSENSITIVE CHANNEL"/>
    <property type="match status" value="1"/>
</dbReference>
<dbReference type="GO" id="GO:0008381">
    <property type="term" value="F:mechanosensitive monoatomic ion channel activity"/>
    <property type="evidence" value="ECO:0007669"/>
    <property type="project" value="UniProtKB-ARBA"/>
</dbReference>
<keyword evidence="6 7" id="KW-0472">Membrane</keyword>
<evidence type="ECO:0000256" key="3">
    <source>
        <dbReference type="ARBA" id="ARBA00022475"/>
    </source>
</evidence>
<sequence>MRKFITKFLLIISIFLLNLQAKNTDLPKVDKVLTEGNQTEANQTEEVKQSSVLSGIIKQSTDQISEENKTAEKEKLVEFLTDGKEANKSENEIAVAELIAEKAVNSPKKPDNSNKQSLGDIVKEIKDINIKIDLLKASVDANKTVDEISNLQSTKENLLLHIPSAITSQTVDEAALIAYLKNKKDLNKRLSNLQNRKNSFDYFDANLSLTTIEIGENFYSSLLRLEYMFKDGRKENEIKKLIQDTLLNLQIKDFSNIKNKINELNIKDDQKTTLNNKYSNLISDKKTYEEILSYLSKNTNLLTGNALFVGLNLKFIIDYINDLSPFEASAINLGKIIPIILIMVLLFSIRRFLANIIYFVFTLFNKNKEKNIEIKTQVVDLIKKPLGVLLIAYGVDICSSIFYYPNPVPLIFNKAFGVIFIFLYSWLIIEIINGYGIIIISKLAKKSSRKEVLNLVVKILYIVVVIVAFLLILTKMGINVSAIVASLGIGGLAVALATKDIIANLFASIMVLFDNSFSQGDWIVVGNVEGTVVETGLRKTTIRTSDNSLVFVPNSKIIDNNIVNWSRRKVGRQIKMFLGLNYATPPHMVEQVIKEIKEMLYTHPGIANPTKKDALNDMRFKYRQSIVSLDDLAGYKNNLFVTLDKFDDSSINIMIYCFTKSVVWAEFLDVKQDVMIKMMKILEKNKVGFAFPSKSVYIEETPMLKDIISVKDNGDKATETKQIDVDDKNDKNINKK</sequence>
<feature type="transmembrane region" description="Helical" evidence="7">
    <location>
        <begin position="336"/>
        <end position="364"/>
    </location>
</feature>
<evidence type="ECO:0000259" key="9">
    <source>
        <dbReference type="Pfam" id="PF00924"/>
    </source>
</evidence>
<name>A0A2I1NB21_9BACT</name>
<dbReference type="Gene3D" id="3.30.70.100">
    <property type="match status" value="1"/>
</dbReference>
<evidence type="ECO:0000256" key="4">
    <source>
        <dbReference type="ARBA" id="ARBA00022692"/>
    </source>
</evidence>
<dbReference type="Gene3D" id="1.10.287.1260">
    <property type="match status" value="1"/>
</dbReference>
<evidence type="ECO:0000256" key="5">
    <source>
        <dbReference type="ARBA" id="ARBA00022989"/>
    </source>
</evidence>
<dbReference type="SUPFAM" id="SSF82861">
    <property type="entry name" value="Mechanosensitive channel protein MscS (YggB), transmembrane region"/>
    <property type="match status" value="1"/>
</dbReference>
<dbReference type="SUPFAM" id="SSF50182">
    <property type="entry name" value="Sm-like ribonucleoproteins"/>
    <property type="match status" value="1"/>
</dbReference>
<dbReference type="Pfam" id="PF00924">
    <property type="entry name" value="MS_channel_2nd"/>
    <property type="match status" value="1"/>
</dbReference>
<comment type="caution">
    <text evidence="12">The sequence shown here is derived from an EMBL/GenBank/DDBJ whole genome shotgun (WGS) entry which is preliminary data.</text>
</comment>
<gene>
    <name evidence="12" type="ORF">CYJ41_04215</name>
</gene>
<dbReference type="EMBL" id="PKHU01000003">
    <property type="protein sequence ID" value="PKZ29566.1"/>
    <property type="molecule type" value="Genomic_DNA"/>
</dbReference>
<dbReference type="GO" id="GO:0005886">
    <property type="term" value="C:plasma membrane"/>
    <property type="evidence" value="ECO:0007669"/>
    <property type="project" value="UniProtKB-SubCell"/>
</dbReference>
<dbReference type="InterPro" id="IPR010920">
    <property type="entry name" value="LSM_dom_sf"/>
</dbReference>
<dbReference type="RefSeq" id="WP_101637129.1">
    <property type="nucleotide sequence ID" value="NZ_PKHU01000003.1"/>
</dbReference>
<dbReference type="InterPro" id="IPR011066">
    <property type="entry name" value="MscS_channel_C_sf"/>
</dbReference>
<evidence type="ECO:0000256" key="7">
    <source>
        <dbReference type="SAM" id="Phobius"/>
    </source>
</evidence>
<evidence type="ECO:0008006" key="14">
    <source>
        <dbReference type="Google" id="ProtNLM"/>
    </source>
</evidence>
<feature type="transmembrane region" description="Helical" evidence="7">
    <location>
        <begin position="416"/>
        <end position="440"/>
    </location>
</feature>
<dbReference type="InterPro" id="IPR011014">
    <property type="entry name" value="MscS_channel_TM-2"/>
</dbReference>
<dbReference type="Pfam" id="PF21088">
    <property type="entry name" value="MS_channel_1st"/>
    <property type="match status" value="1"/>
</dbReference>
<keyword evidence="8" id="KW-0732">Signal</keyword>
<protein>
    <recommendedName>
        <fullName evidence="14">Mechanosensitive ion channel family protein</fullName>
    </recommendedName>
</protein>
<feature type="domain" description="Mechanosensitive ion channel MscS C-terminal" evidence="10">
    <location>
        <begin position="578"/>
        <end position="688"/>
    </location>
</feature>
<evidence type="ECO:0000259" key="11">
    <source>
        <dbReference type="Pfam" id="PF21088"/>
    </source>
</evidence>
<evidence type="ECO:0000313" key="13">
    <source>
        <dbReference type="Proteomes" id="UP000234639"/>
    </source>
</evidence>
<feature type="chain" id="PRO_5014115497" description="Mechanosensitive ion channel family protein" evidence="8">
    <location>
        <begin position="22"/>
        <end position="736"/>
    </location>
</feature>
<comment type="subcellular location">
    <subcellularLocation>
        <location evidence="1">Cell membrane</location>
        <topology evidence="1">Multi-pass membrane protein</topology>
    </subcellularLocation>
</comment>
<evidence type="ECO:0000313" key="12">
    <source>
        <dbReference type="EMBL" id="PKZ29566.1"/>
    </source>
</evidence>
<dbReference type="AlphaFoldDB" id="A0A2I1NB21"/>
<keyword evidence="4 7" id="KW-0812">Transmembrane</keyword>
<dbReference type="InterPro" id="IPR006685">
    <property type="entry name" value="MscS_channel_2nd"/>
</dbReference>
<proteinExistence type="inferred from homology"/>
<dbReference type="Pfam" id="PF21082">
    <property type="entry name" value="MS_channel_3rd"/>
    <property type="match status" value="1"/>
</dbReference>
<evidence type="ECO:0000259" key="10">
    <source>
        <dbReference type="Pfam" id="PF21082"/>
    </source>
</evidence>
<evidence type="ECO:0000256" key="1">
    <source>
        <dbReference type="ARBA" id="ARBA00004651"/>
    </source>
</evidence>
<feature type="transmembrane region" description="Helical" evidence="7">
    <location>
        <begin position="478"/>
        <end position="498"/>
    </location>
</feature>
<dbReference type="InterPro" id="IPR023408">
    <property type="entry name" value="MscS_beta-dom_sf"/>
</dbReference>
<evidence type="ECO:0000256" key="8">
    <source>
        <dbReference type="SAM" id="SignalP"/>
    </source>
</evidence>
<keyword evidence="3" id="KW-1003">Cell membrane</keyword>
<keyword evidence="5 7" id="KW-1133">Transmembrane helix</keyword>
<feature type="transmembrane region" description="Helical" evidence="7">
    <location>
        <begin position="452"/>
        <end position="472"/>
    </location>
</feature>
<accession>A0A2I1NB21</accession>
<dbReference type="Proteomes" id="UP000234639">
    <property type="component" value="Unassembled WGS sequence"/>
</dbReference>
<organism evidence="12 13">
    <name type="scientific">Campylobacter ureolyticus</name>
    <dbReference type="NCBI Taxonomy" id="827"/>
    <lineage>
        <taxon>Bacteria</taxon>
        <taxon>Pseudomonadati</taxon>
        <taxon>Campylobacterota</taxon>
        <taxon>Epsilonproteobacteria</taxon>
        <taxon>Campylobacterales</taxon>
        <taxon>Campylobacteraceae</taxon>
        <taxon>Campylobacter</taxon>
    </lineage>
</organism>
<dbReference type="InterPro" id="IPR045042">
    <property type="entry name" value="YnaI-like"/>
</dbReference>
<feature type="transmembrane region" description="Helical" evidence="7">
    <location>
        <begin position="385"/>
        <end position="404"/>
    </location>
</feature>
<feature type="domain" description="Mechanosensitive ion channel transmembrane helices 2/3" evidence="11">
    <location>
        <begin position="458"/>
        <end position="497"/>
    </location>
</feature>
<dbReference type="InterPro" id="IPR049142">
    <property type="entry name" value="MS_channel_1st"/>
</dbReference>
<dbReference type="PANTHER" id="PTHR43634:SF2">
    <property type="entry name" value="LOW CONDUCTANCE MECHANOSENSITIVE CHANNEL YNAI"/>
    <property type="match status" value="1"/>
</dbReference>
<dbReference type="Gene3D" id="2.30.30.60">
    <property type="match status" value="1"/>
</dbReference>
<dbReference type="InterPro" id="IPR049278">
    <property type="entry name" value="MS_channel_C"/>
</dbReference>
<evidence type="ECO:0000256" key="2">
    <source>
        <dbReference type="ARBA" id="ARBA00008017"/>
    </source>
</evidence>
<reference evidence="12 13" key="1">
    <citation type="submission" date="2017-12" db="EMBL/GenBank/DDBJ databases">
        <title>Phylogenetic diversity of female urinary microbiome.</title>
        <authorList>
            <person name="Thomas-White K."/>
            <person name="Wolfe A.J."/>
        </authorList>
    </citation>
    <scope>NUCLEOTIDE SEQUENCE [LARGE SCALE GENOMIC DNA]</scope>
    <source>
        <strain evidence="12 13">UMB0112</strain>
    </source>
</reference>